<evidence type="ECO:0000313" key="2">
    <source>
        <dbReference type="EMBL" id="RMY94542.1"/>
    </source>
</evidence>
<reference evidence="2 3" key="1">
    <citation type="journal article" date="2018" name="BMC Genomics">
        <title>Genomic evidence for intraspecific hybridization in a clonal and extremely halotolerant yeast.</title>
        <authorList>
            <person name="Gostincar C."/>
            <person name="Stajich J.E."/>
            <person name="Zupancic J."/>
            <person name="Zalar P."/>
            <person name="Gunde-Cimerman N."/>
        </authorList>
    </citation>
    <scope>NUCLEOTIDE SEQUENCE [LARGE SCALE GENOMIC DNA]</scope>
    <source>
        <strain evidence="2 3">EXF-2788</strain>
    </source>
</reference>
<evidence type="ECO:0000313" key="3">
    <source>
        <dbReference type="Proteomes" id="UP000268823"/>
    </source>
</evidence>
<accession>A0A3M7G090</accession>
<feature type="region of interest" description="Disordered" evidence="1">
    <location>
        <begin position="1"/>
        <end position="27"/>
    </location>
</feature>
<gene>
    <name evidence="2" type="ORF">D0861_01234</name>
</gene>
<dbReference type="AlphaFoldDB" id="A0A3M7G090"/>
<proteinExistence type="predicted"/>
<dbReference type="Gene3D" id="3.10.20.90">
    <property type="entry name" value="Phosphatidylinositol 3-kinase Catalytic Subunit, Chain A, domain 1"/>
    <property type="match status" value="2"/>
</dbReference>
<dbReference type="EMBL" id="QWIR01000012">
    <property type="protein sequence ID" value="RMY94542.1"/>
    <property type="molecule type" value="Genomic_DNA"/>
</dbReference>
<protein>
    <submittedName>
        <fullName evidence="2">Uncharacterized protein</fullName>
    </submittedName>
</protein>
<name>A0A3M7G090_HORWE</name>
<dbReference type="InterPro" id="IPR029071">
    <property type="entry name" value="Ubiquitin-like_domsf"/>
</dbReference>
<dbReference type="OrthoDB" id="3886771at2759"/>
<sequence length="260" mass="28820">MTTTRKSSPETEGSLAPYRSPETSPPFHGYDRAAMDFYREVTRDVHNCLLAENRTVNIVVKDAHDVDGSGMLFTLGLNAPFKNVFDTFKAHTCTVCRDPEKIRFKADGVKLTEEDTPKKVRGPKPPYSISSLLSDKADSNKPLENFQISPRILHNQSLSIKAFSNTPGLKCPNCKKVGYTSSNGEVFDGHVPCGGEKGKKFLRLQFADPNGNVRAISAGLRDPLKDAMRRYAQDTEANVHTLFFFFGGENIDGEDTPEEV</sequence>
<organism evidence="2 3">
    <name type="scientific">Hortaea werneckii</name>
    <name type="common">Black yeast</name>
    <name type="synonym">Cladosporium werneckii</name>
    <dbReference type="NCBI Taxonomy" id="91943"/>
    <lineage>
        <taxon>Eukaryota</taxon>
        <taxon>Fungi</taxon>
        <taxon>Dikarya</taxon>
        <taxon>Ascomycota</taxon>
        <taxon>Pezizomycotina</taxon>
        <taxon>Dothideomycetes</taxon>
        <taxon>Dothideomycetidae</taxon>
        <taxon>Mycosphaerellales</taxon>
        <taxon>Teratosphaeriaceae</taxon>
        <taxon>Hortaea</taxon>
    </lineage>
</organism>
<dbReference type="VEuPathDB" id="FungiDB:BTJ68_13187"/>
<dbReference type="SUPFAM" id="SSF54236">
    <property type="entry name" value="Ubiquitin-like"/>
    <property type="match status" value="1"/>
</dbReference>
<evidence type="ECO:0000256" key="1">
    <source>
        <dbReference type="SAM" id="MobiDB-lite"/>
    </source>
</evidence>
<dbReference type="Proteomes" id="UP000268823">
    <property type="component" value="Unassembled WGS sequence"/>
</dbReference>
<comment type="caution">
    <text evidence="2">The sequence shown here is derived from an EMBL/GenBank/DDBJ whole genome shotgun (WGS) entry which is preliminary data.</text>
</comment>